<keyword evidence="1" id="KW-1133">Transmembrane helix</keyword>
<evidence type="ECO:0008006" key="4">
    <source>
        <dbReference type="Google" id="ProtNLM"/>
    </source>
</evidence>
<proteinExistence type="predicted"/>
<organism evidence="2 3">
    <name type="scientific">Dorea acetigenes</name>
    <dbReference type="NCBI Taxonomy" id="2981787"/>
    <lineage>
        <taxon>Bacteria</taxon>
        <taxon>Bacillati</taxon>
        <taxon>Bacillota</taxon>
        <taxon>Clostridia</taxon>
        <taxon>Lachnospirales</taxon>
        <taxon>Lachnospiraceae</taxon>
        <taxon>Dorea</taxon>
    </lineage>
</organism>
<reference evidence="2 3" key="1">
    <citation type="journal article" date="2021" name="ISME Commun">
        <title>Automated analysis of genomic sequences facilitates high-throughput and comprehensive description of bacteria.</title>
        <authorList>
            <person name="Hitch T.C.A."/>
        </authorList>
    </citation>
    <scope>NUCLEOTIDE SEQUENCE [LARGE SCALE GENOMIC DNA]</scope>
    <source>
        <strain evidence="2 3">Sanger_03</strain>
    </source>
</reference>
<dbReference type="EMBL" id="JAOQJU010000006">
    <property type="protein sequence ID" value="MCU6686397.1"/>
    <property type="molecule type" value="Genomic_DNA"/>
</dbReference>
<sequence>MKKRYRKARLFLLDMAVLSVSIVGVHSIYAYFTHQAALANQVTIGENTIVPEEPFDPPSPGEKTVKEPRAVNTGKTNCYVRAKVLLSDSRVQSFLTYVNEGNTGEGLWIKNKDGWLYYDRILETSKKTEPIFTHIITNEEIPEELKDFSIDVLFESVQAEGFKNAEDAFAEIKGTKKEVEEAYESI</sequence>
<protein>
    <recommendedName>
        <fullName evidence="4">Alternate signal-mediated exported protein, CPF_0494 family</fullName>
    </recommendedName>
</protein>
<keyword evidence="1" id="KW-0812">Transmembrane</keyword>
<keyword evidence="3" id="KW-1185">Reference proteome</keyword>
<feature type="transmembrane region" description="Helical" evidence="1">
    <location>
        <begin position="12"/>
        <end position="32"/>
    </location>
</feature>
<evidence type="ECO:0000313" key="2">
    <source>
        <dbReference type="EMBL" id="MCU6686397.1"/>
    </source>
</evidence>
<keyword evidence="1" id="KW-0472">Membrane</keyword>
<dbReference type="Proteomes" id="UP001652431">
    <property type="component" value="Unassembled WGS sequence"/>
</dbReference>
<comment type="caution">
    <text evidence="2">The sequence shown here is derived from an EMBL/GenBank/DDBJ whole genome shotgun (WGS) entry which is preliminary data.</text>
</comment>
<gene>
    <name evidence="2" type="ORF">OCV99_07510</name>
</gene>
<accession>A0ABT2RLW0</accession>
<evidence type="ECO:0000256" key="1">
    <source>
        <dbReference type="SAM" id="Phobius"/>
    </source>
</evidence>
<name>A0ABT2RLW0_9FIRM</name>
<dbReference type="RefSeq" id="WP_158369475.1">
    <property type="nucleotide sequence ID" value="NZ_JAOQJU010000006.1"/>
</dbReference>
<evidence type="ECO:0000313" key="3">
    <source>
        <dbReference type="Proteomes" id="UP001652431"/>
    </source>
</evidence>